<proteinExistence type="predicted"/>
<organism evidence="1">
    <name type="scientific">Anguilla anguilla</name>
    <name type="common">European freshwater eel</name>
    <name type="synonym">Muraena anguilla</name>
    <dbReference type="NCBI Taxonomy" id="7936"/>
    <lineage>
        <taxon>Eukaryota</taxon>
        <taxon>Metazoa</taxon>
        <taxon>Chordata</taxon>
        <taxon>Craniata</taxon>
        <taxon>Vertebrata</taxon>
        <taxon>Euteleostomi</taxon>
        <taxon>Actinopterygii</taxon>
        <taxon>Neopterygii</taxon>
        <taxon>Teleostei</taxon>
        <taxon>Anguilliformes</taxon>
        <taxon>Anguillidae</taxon>
        <taxon>Anguilla</taxon>
    </lineage>
</organism>
<sequence length="39" mass="4359">MLHSSLFVEKRNTSLSTGILCDVTQQRSVYSSIQSASQR</sequence>
<accession>A0A0E9W014</accession>
<reference evidence="1" key="1">
    <citation type="submission" date="2014-11" db="EMBL/GenBank/DDBJ databases">
        <authorList>
            <person name="Amaro Gonzalez C."/>
        </authorList>
    </citation>
    <scope>NUCLEOTIDE SEQUENCE</scope>
</reference>
<evidence type="ECO:0000313" key="1">
    <source>
        <dbReference type="EMBL" id="JAH83707.1"/>
    </source>
</evidence>
<name>A0A0E9W014_ANGAN</name>
<dbReference type="AlphaFoldDB" id="A0A0E9W014"/>
<reference evidence="1" key="2">
    <citation type="journal article" date="2015" name="Fish Shellfish Immunol.">
        <title>Early steps in the European eel (Anguilla anguilla)-Vibrio vulnificus interaction in the gills: Role of the RtxA13 toxin.</title>
        <authorList>
            <person name="Callol A."/>
            <person name="Pajuelo D."/>
            <person name="Ebbesson L."/>
            <person name="Teles M."/>
            <person name="MacKenzie S."/>
            <person name="Amaro C."/>
        </authorList>
    </citation>
    <scope>NUCLEOTIDE SEQUENCE</scope>
</reference>
<protein>
    <submittedName>
        <fullName evidence="1">Uncharacterized protein</fullName>
    </submittedName>
</protein>
<dbReference type="EMBL" id="GBXM01024870">
    <property type="protein sequence ID" value="JAH83707.1"/>
    <property type="molecule type" value="Transcribed_RNA"/>
</dbReference>